<gene>
    <name evidence="7" type="primary">CbiQ</name>
    <name evidence="7" type="ordered locus">PTH_0950</name>
</gene>
<accession>A5D3Q1</accession>
<evidence type="ECO:0000313" key="7">
    <source>
        <dbReference type="EMBL" id="BAF59131.1"/>
    </source>
</evidence>
<feature type="transmembrane region" description="Helical" evidence="6">
    <location>
        <begin position="233"/>
        <end position="256"/>
    </location>
</feature>
<dbReference type="InterPro" id="IPR052770">
    <property type="entry name" value="Cobalt_transport_CbiQ"/>
</dbReference>
<dbReference type="EMBL" id="AP009389">
    <property type="protein sequence ID" value="BAF59131.1"/>
    <property type="molecule type" value="Genomic_DNA"/>
</dbReference>
<dbReference type="PANTHER" id="PTHR43723">
    <property type="entry name" value="COBALT TRANSPORT PROTEIN CBIQ"/>
    <property type="match status" value="1"/>
</dbReference>
<evidence type="ECO:0000256" key="4">
    <source>
        <dbReference type="ARBA" id="ARBA00022989"/>
    </source>
</evidence>
<evidence type="ECO:0000313" key="8">
    <source>
        <dbReference type="Proteomes" id="UP000006556"/>
    </source>
</evidence>
<keyword evidence="5 6" id="KW-0472">Membrane</keyword>
<dbReference type="Proteomes" id="UP000006556">
    <property type="component" value="Chromosome"/>
</dbReference>
<dbReference type="PANTHER" id="PTHR43723:SF1">
    <property type="entry name" value="COBALT TRANSPORT PROTEIN CBIQ"/>
    <property type="match status" value="1"/>
</dbReference>
<dbReference type="GO" id="GO:0043190">
    <property type="term" value="C:ATP-binding cassette (ABC) transporter complex"/>
    <property type="evidence" value="ECO:0007669"/>
    <property type="project" value="InterPro"/>
</dbReference>
<dbReference type="GO" id="GO:0006824">
    <property type="term" value="P:cobalt ion transport"/>
    <property type="evidence" value="ECO:0007669"/>
    <property type="project" value="InterPro"/>
</dbReference>
<name>A5D3Q1_PELTS</name>
<evidence type="ECO:0000256" key="2">
    <source>
        <dbReference type="ARBA" id="ARBA00022475"/>
    </source>
</evidence>
<dbReference type="HOGENOM" id="CLU_1077095_0_0_9"/>
<protein>
    <submittedName>
        <fullName evidence="7">ABC-type cobalt transport system, permease component CbiQ and related transporters</fullName>
    </submittedName>
</protein>
<sequence length="258" mass="28141">MMEEFLGDEEKSRFWERVDARAKLFLVLLLLGIAVAAENIWAPAACFLFTVLLLSFQDGRFLLRFFPVLLMALFVFASQVFWYGTTPLFHLGRGGLALTGYQEGVFRGALLAARLLGGFSLLLFLSVTTQVKELLAAARWFRMPAPCLEIALSAYRAVHLLAEEILLVYRAQRLRLNYAGWRQGLHSAGMLGGIVLARALDRGETLARALNCRGTGCLAGRAGGKKGDCRGDLLFLGLGGCLAFGLALLGFCLPGSGF</sequence>
<feature type="transmembrane region" description="Helical" evidence="6">
    <location>
        <begin position="24"/>
        <end position="54"/>
    </location>
</feature>
<dbReference type="NCBIfam" id="TIGR02454">
    <property type="entry name" value="ECF_T_CbiQ"/>
    <property type="match status" value="1"/>
</dbReference>
<keyword evidence="3 6" id="KW-0812">Transmembrane</keyword>
<dbReference type="eggNOG" id="COG0619">
    <property type="taxonomic scope" value="Bacteria"/>
</dbReference>
<keyword evidence="4 6" id="KW-1133">Transmembrane helix</keyword>
<feature type="transmembrane region" description="Helical" evidence="6">
    <location>
        <begin position="104"/>
        <end position="125"/>
    </location>
</feature>
<evidence type="ECO:0000256" key="1">
    <source>
        <dbReference type="ARBA" id="ARBA00004651"/>
    </source>
</evidence>
<evidence type="ECO:0000256" key="6">
    <source>
        <dbReference type="SAM" id="Phobius"/>
    </source>
</evidence>
<proteinExistence type="predicted"/>
<dbReference type="InterPro" id="IPR003339">
    <property type="entry name" value="ABC/ECF_trnsptr_transmembrane"/>
</dbReference>
<dbReference type="Pfam" id="PF02361">
    <property type="entry name" value="CbiQ"/>
    <property type="match status" value="1"/>
</dbReference>
<keyword evidence="8" id="KW-1185">Reference proteome</keyword>
<dbReference type="InterPro" id="IPR012809">
    <property type="entry name" value="ECF_CbiQ"/>
</dbReference>
<organism evidence="7 8">
    <name type="scientific">Pelotomaculum thermopropionicum (strain DSM 13744 / JCM 10971 / SI)</name>
    <dbReference type="NCBI Taxonomy" id="370438"/>
    <lineage>
        <taxon>Bacteria</taxon>
        <taxon>Bacillati</taxon>
        <taxon>Bacillota</taxon>
        <taxon>Clostridia</taxon>
        <taxon>Eubacteriales</taxon>
        <taxon>Desulfotomaculaceae</taxon>
        <taxon>Pelotomaculum</taxon>
    </lineage>
</organism>
<feature type="transmembrane region" description="Helical" evidence="6">
    <location>
        <begin position="61"/>
        <end position="84"/>
    </location>
</feature>
<evidence type="ECO:0000256" key="3">
    <source>
        <dbReference type="ARBA" id="ARBA00022692"/>
    </source>
</evidence>
<reference evidence="8" key="1">
    <citation type="journal article" date="2008" name="Genome Res.">
        <title>The genome of Pelotomaculum thermopropionicum reveals niche-associated evolution in anaerobic microbiota.</title>
        <authorList>
            <person name="Kosaka T."/>
            <person name="Kato S."/>
            <person name="Shimoyama T."/>
            <person name="Ishii S."/>
            <person name="Abe T."/>
            <person name="Watanabe K."/>
        </authorList>
    </citation>
    <scope>NUCLEOTIDE SEQUENCE [LARGE SCALE GENOMIC DNA]</scope>
    <source>
        <strain evidence="8">DSM 13744 / JCM 10971 / SI</strain>
    </source>
</reference>
<dbReference type="KEGG" id="pth:PTH_0950"/>
<dbReference type="AlphaFoldDB" id="A5D3Q1"/>
<keyword evidence="2" id="KW-1003">Cell membrane</keyword>
<dbReference type="CDD" id="cd16914">
    <property type="entry name" value="EcfT"/>
    <property type="match status" value="1"/>
</dbReference>
<comment type="subcellular location">
    <subcellularLocation>
        <location evidence="1">Cell membrane</location>
        <topology evidence="1">Multi-pass membrane protein</topology>
    </subcellularLocation>
</comment>
<dbReference type="STRING" id="370438.PTH_0950"/>
<evidence type="ECO:0000256" key="5">
    <source>
        <dbReference type="ARBA" id="ARBA00023136"/>
    </source>
</evidence>